<feature type="compositionally biased region" description="Basic residues" evidence="1">
    <location>
        <begin position="52"/>
        <end position="73"/>
    </location>
</feature>
<organism evidence="2 3">
    <name type="scientific">Puccinia coronata f. sp. avenae</name>
    <dbReference type="NCBI Taxonomy" id="200324"/>
    <lineage>
        <taxon>Eukaryota</taxon>
        <taxon>Fungi</taxon>
        <taxon>Dikarya</taxon>
        <taxon>Basidiomycota</taxon>
        <taxon>Pucciniomycotina</taxon>
        <taxon>Pucciniomycetes</taxon>
        <taxon>Pucciniales</taxon>
        <taxon>Pucciniaceae</taxon>
        <taxon>Puccinia</taxon>
    </lineage>
</organism>
<comment type="caution">
    <text evidence="2">The sequence shown here is derived from an EMBL/GenBank/DDBJ whole genome shotgun (WGS) entry which is preliminary data.</text>
</comment>
<dbReference type="AlphaFoldDB" id="A0A2N5S5M7"/>
<name>A0A2N5S5M7_9BASI</name>
<evidence type="ECO:0000313" key="3">
    <source>
        <dbReference type="Proteomes" id="UP000235388"/>
    </source>
</evidence>
<sequence length="85" mass="9116">MGLDSGTPEGHAHARRACARPSARPKGMRTPIRTPNKHGVQPLHAPLERRAGAARHSQHAARPHQTPRPHIKPNRGGPFVGPKGA</sequence>
<feature type="region of interest" description="Disordered" evidence="1">
    <location>
        <begin position="1"/>
        <end position="85"/>
    </location>
</feature>
<reference evidence="2 3" key="1">
    <citation type="submission" date="2017-11" db="EMBL/GenBank/DDBJ databases">
        <title>De novo assembly and phasing of dikaryotic genomes from two isolates of Puccinia coronata f. sp. avenae, the causal agent of oat crown rust.</title>
        <authorList>
            <person name="Miller M.E."/>
            <person name="Zhang Y."/>
            <person name="Omidvar V."/>
            <person name="Sperschneider J."/>
            <person name="Schwessinger B."/>
            <person name="Raley C."/>
            <person name="Palmer J.M."/>
            <person name="Garnica D."/>
            <person name="Upadhyaya N."/>
            <person name="Rathjen J."/>
            <person name="Taylor J.M."/>
            <person name="Park R.F."/>
            <person name="Dodds P.N."/>
            <person name="Hirsch C.D."/>
            <person name="Kianian S.F."/>
            <person name="Figueroa M."/>
        </authorList>
    </citation>
    <scope>NUCLEOTIDE SEQUENCE [LARGE SCALE GENOMIC DNA]</scope>
    <source>
        <strain evidence="2">12NC29</strain>
    </source>
</reference>
<dbReference type="Proteomes" id="UP000235388">
    <property type="component" value="Unassembled WGS sequence"/>
</dbReference>
<accession>A0A2N5S5M7</accession>
<gene>
    <name evidence="2" type="ORF">PCANC_26230</name>
</gene>
<dbReference type="EMBL" id="PGCJ01001154">
    <property type="protein sequence ID" value="PLW08557.1"/>
    <property type="molecule type" value="Genomic_DNA"/>
</dbReference>
<evidence type="ECO:0000256" key="1">
    <source>
        <dbReference type="SAM" id="MobiDB-lite"/>
    </source>
</evidence>
<evidence type="ECO:0000313" key="2">
    <source>
        <dbReference type="EMBL" id="PLW08557.1"/>
    </source>
</evidence>
<keyword evidence="3" id="KW-1185">Reference proteome</keyword>
<proteinExistence type="predicted"/>
<protein>
    <submittedName>
        <fullName evidence="2">Uncharacterized protein</fullName>
    </submittedName>
</protein>